<accession>A0A927MDM8</accession>
<feature type="transmembrane region" description="Helical" evidence="2">
    <location>
        <begin position="175"/>
        <end position="192"/>
    </location>
</feature>
<evidence type="ECO:0000256" key="1">
    <source>
        <dbReference type="SAM" id="MobiDB-lite"/>
    </source>
</evidence>
<dbReference type="Proteomes" id="UP000649753">
    <property type="component" value="Unassembled WGS sequence"/>
</dbReference>
<feature type="transmembrane region" description="Helical" evidence="2">
    <location>
        <begin position="392"/>
        <end position="411"/>
    </location>
</feature>
<keyword evidence="2" id="KW-0812">Transmembrane</keyword>
<feature type="transmembrane region" description="Helical" evidence="2">
    <location>
        <begin position="49"/>
        <end position="74"/>
    </location>
</feature>
<feature type="transmembrane region" description="Helical" evidence="2">
    <location>
        <begin position="367"/>
        <end position="385"/>
    </location>
</feature>
<evidence type="ECO:0008006" key="5">
    <source>
        <dbReference type="Google" id="ProtNLM"/>
    </source>
</evidence>
<feature type="compositionally biased region" description="Low complexity" evidence="1">
    <location>
        <begin position="496"/>
        <end position="547"/>
    </location>
</feature>
<evidence type="ECO:0000313" key="4">
    <source>
        <dbReference type="Proteomes" id="UP000649753"/>
    </source>
</evidence>
<evidence type="ECO:0000313" key="3">
    <source>
        <dbReference type="EMBL" id="MBE1492682.1"/>
    </source>
</evidence>
<feature type="region of interest" description="Disordered" evidence="1">
    <location>
        <begin position="458"/>
        <end position="578"/>
    </location>
</feature>
<dbReference type="AlphaFoldDB" id="A0A927MDM8"/>
<comment type="caution">
    <text evidence="3">The sequence shown here is derived from an EMBL/GenBank/DDBJ whole genome shotgun (WGS) entry which is preliminary data.</text>
</comment>
<dbReference type="RefSeq" id="WP_192771544.1">
    <property type="nucleotide sequence ID" value="NZ_JADBEB010000001.1"/>
</dbReference>
<feature type="transmembrane region" description="Helical" evidence="2">
    <location>
        <begin position="153"/>
        <end position="170"/>
    </location>
</feature>
<evidence type="ECO:0000256" key="2">
    <source>
        <dbReference type="SAM" id="Phobius"/>
    </source>
</evidence>
<keyword evidence="2" id="KW-0472">Membrane</keyword>
<proteinExistence type="predicted"/>
<sequence>MTIERQTVPAGQDERTGDGSEATAGPRRAGGAGGDGTGRTGSGRRLRGAVVRLVTHEWMLAVLGGLLLAVLLTWPTLRDITSTVPQDIGDPILQAWQIAWGGHGLLHDPTQLWHSNTFYPEPYTYAYSDTLLGYAPAGMIGEGPVAGVVRYNILYVLTHALAFVGAYALVRQLGAGRIGAAAAGVAFGYAPWKLAQAGHLHVLSIGGIALALAMLARGHGWSLRHGYRPDRRRPGWAFAGWLVAAWQMTLGFGIGLPFGYVLALVCLAAVGTFGWSWWRRSRPVFGRRLLVADLAGGVVFTGVTLLMALPYLEVVARHPAGRRTLEHVAQFSPPMRGFLTAPPENWLWGERHAAARESLSFAGEMTLLPGVVLIGLAFAGLFFSVWRLRHRVLLGVGVLVSVALASGTNFGGDGNPGYATLVLHAPGWDAIRTSGRLVIWTTLLLGILAAGALSAMTARPSATDRPADRDPGRNPNGTADTAPGKAADSDSDADDSTSAGHAADSAADPARSGASAAGAPAGSSVGADPDPDPDAGSSGGSDAVDAGPAERADGPVPLLRPAAYQPPPGVEDTDRKAPAERAADVRKILVRLLALVPLALILLEGVNTTPHAPVLPQPAAMRTAQGPLLVLPASGTLEFSVMLWSTDNFPKIVNGLAAFTPESQAQTHAMTAAFPDQGSVSYLRDLGIRTVVVLPEYLPGTPWQDALIRPVDGLGISREEVSGSVVFRLG</sequence>
<feature type="transmembrane region" description="Helical" evidence="2">
    <location>
        <begin position="198"/>
        <end position="216"/>
    </location>
</feature>
<dbReference type="EMBL" id="JADBEB010000001">
    <property type="protein sequence ID" value="MBE1492682.1"/>
    <property type="molecule type" value="Genomic_DNA"/>
</dbReference>
<organism evidence="3 4">
    <name type="scientific">Plantactinospora soyae</name>
    <dbReference type="NCBI Taxonomy" id="1544732"/>
    <lineage>
        <taxon>Bacteria</taxon>
        <taxon>Bacillati</taxon>
        <taxon>Actinomycetota</taxon>
        <taxon>Actinomycetes</taxon>
        <taxon>Micromonosporales</taxon>
        <taxon>Micromonosporaceae</taxon>
        <taxon>Plantactinospora</taxon>
    </lineage>
</organism>
<feature type="transmembrane region" description="Helical" evidence="2">
    <location>
        <begin position="437"/>
        <end position="456"/>
    </location>
</feature>
<feature type="transmembrane region" description="Helical" evidence="2">
    <location>
        <begin position="236"/>
        <end position="254"/>
    </location>
</feature>
<feature type="compositionally biased region" description="Gly residues" evidence="1">
    <location>
        <begin position="28"/>
        <end position="41"/>
    </location>
</feature>
<feature type="transmembrane region" description="Helical" evidence="2">
    <location>
        <begin position="290"/>
        <end position="312"/>
    </location>
</feature>
<keyword evidence="2" id="KW-1133">Transmembrane helix</keyword>
<feature type="region of interest" description="Disordered" evidence="1">
    <location>
        <begin position="1"/>
        <end position="42"/>
    </location>
</feature>
<feature type="transmembrane region" description="Helical" evidence="2">
    <location>
        <begin position="260"/>
        <end position="278"/>
    </location>
</feature>
<gene>
    <name evidence="3" type="ORF">H4W31_008320</name>
</gene>
<name>A0A927MDM8_9ACTN</name>
<reference evidence="3" key="1">
    <citation type="submission" date="2020-10" db="EMBL/GenBank/DDBJ databases">
        <title>Sequencing the genomes of 1000 actinobacteria strains.</title>
        <authorList>
            <person name="Klenk H.-P."/>
        </authorList>
    </citation>
    <scope>NUCLEOTIDE SEQUENCE</scope>
    <source>
        <strain evidence="3">DSM 46832</strain>
    </source>
</reference>
<keyword evidence="4" id="KW-1185">Reference proteome</keyword>
<protein>
    <recommendedName>
        <fullName evidence="5">Glycosyltransferase RgtA/B/C/D-like domain-containing protein</fullName>
    </recommendedName>
</protein>